<dbReference type="RefSeq" id="WP_127162192.1">
    <property type="nucleotide sequence ID" value="NZ_CP029822.1"/>
</dbReference>
<dbReference type="Gene3D" id="3.30.70.1320">
    <property type="entry name" value="Multidrug efflux transporter AcrB pore domain like"/>
    <property type="match status" value="1"/>
</dbReference>
<evidence type="ECO:0000256" key="2">
    <source>
        <dbReference type="ARBA" id="ARBA00022448"/>
    </source>
</evidence>
<organism evidence="9 10">
    <name type="scientific">Entomomonas moraniae</name>
    <dbReference type="NCBI Taxonomy" id="2213226"/>
    <lineage>
        <taxon>Bacteria</taxon>
        <taxon>Pseudomonadati</taxon>
        <taxon>Pseudomonadota</taxon>
        <taxon>Gammaproteobacteria</taxon>
        <taxon>Pseudomonadales</taxon>
        <taxon>Pseudomonadaceae</taxon>
        <taxon>Entomomonas</taxon>
    </lineage>
</organism>
<sequence length="1028" mass="111638">MNISHPFIVRPVATTLLMIALLISGLIAYKMLPVAALPQVDYPTIRVVTYYPGASPEVMTSAVTAPLERQFGQMAGLSQMSSTSANGASIITLRFSLDTDLGVAEQEVQSSINAATNDLPTNLPAPPVYNKVNPGDTPILTLAITSDTLPLPTVRDLVDTRMAQKIAQITGVGLVSIAGGQKPAVRIKVDPQKLAAYGMGLEDVRTLITTANINQPKGTLDGPTRQSMIDANDQLTSVKAYEDLILGYKNGAILRLGDIATVSHGREDDRLAAWANQKETILLNIQRQPDANVIEVVNHIKSILPQLTATLPTGVDVKELTNRTETIRSSIEGVQHEMFLAIALVVLVTFLFLRNIPATIIPSIAVPLSIVGTFGVMYLADFSINNLTLMALTIATGFVVDDAIVMLENIARYIEEGDTPLEAALKGAKEIGFTLVSLTLSLIAVLIPLLFMADVVGRLFREFAITLAVAILISLLVSLTLTPMMCAKLLRHVPDEKQEAFYKKAGAVIDWLIEYYGKGLTFVLRHQIATLLVAVATFVLTVVLYIVIPKGFFPEQDTGVIQGISEASQNISFKAMAERQQKLVDVILENPNVVSLSSYIGVDGDNTTLNSGRILINLKPHDARSATASQVIAELQPELAKVMGIHLYMQPIQDLSIEDKVSRTQYQFTLNSPDEDLLREWTPRLITALNNQPELVDVTSDLQNKGLQAYLNIDRDMASRLGIKVSDIMDTLYNAYGQRQISTIFTQANQYRIVLEANNVMTDGIDALNNLYVVTTSGEKIPLTNLVKIEQRPASLTINHIAQFPAVTLSFNLAQGVSIGEAVDIISQVKADLNLPSSIEMSFQGVAEAFKASLSSTLFLILAAIVTMYIVLGILYESYIHPITILSTLPSAAVGALLALMISGNELGLIAIIGIILLIGIVKKNAIMMIDFALEAERHQGLTADKAIYQAALLRFRPILMTTLAALFGAIPLMFATGSGAELRQPLGYAMVGGLLLSQLLTLFTTPVIYLFFDRLSLNTHPKKMTRV</sequence>
<keyword evidence="2" id="KW-0813">Transport</keyword>
<dbReference type="Gene3D" id="1.20.1640.10">
    <property type="entry name" value="Multidrug efflux transporter AcrB transmembrane domain"/>
    <property type="match status" value="2"/>
</dbReference>
<dbReference type="Gene3D" id="3.30.70.1440">
    <property type="entry name" value="Multidrug efflux transporter AcrB pore domain"/>
    <property type="match status" value="1"/>
</dbReference>
<comment type="subcellular location">
    <subcellularLocation>
        <location evidence="1">Cell inner membrane</location>
        <topology evidence="1">Multi-pass membrane protein</topology>
    </subcellularLocation>
</comment>
<evidence type="ECO:0000256" key="4">
    <source>
        <dbReference type="ARBA" id="ARBA00022519"/>
    </source>
</evidence>
<feature type="transmembrane region" description="Helical" evidence="8">
    <location>
        <begin position="360"/>
        <end position="380"/>
    </location>
</feature>
<keyword evidence="6 8" id="KW-1133">Transmembrane helix</keyword>
<evidence type="ECO:0000256" key="1">
    <source>
        <dbReference type="ARBA" id="ARBA00004429"/>
    </source>
</evidence>
<dbReference type="Proteomes" id="UP000273143">
    <property type="component" value="Chromosome"/>
</dbReference>
<feature type="transmembrane region" description="Helical" evidence="8">
    <location>
        <begin position="12"/>
        <end position="29"/>
    </location>
</feature>
<keyword evidence="4" id="KW-0997">Cell inner membrane</keyword>
<accession>A0A3S9XCG6</accession>
<dbReference type="GO" id="GO:0042910">
    <property type="term" value="F:xenobiotic transmembrane transporter activity"/>
    <property type="evidence" value="ECO:0007669"/>
    <property type="project" value="TreeGrafter"/>
</dbReference>
<evidence type="ECO:0000256" key="7">
    <source>
        <dbReference type="ARBA" id="ARBA00023136"/>
    </source>
</evidence>
<gene>
    <name evidence="9" type="primary">mdtB</name>
    <name evidence="9" type="ORF">DM558_04285</name>
</gene>
<evidence type="ECO:0000313" key="9">
    <source>
        <dbReference type="EMBL" id="AZS50041.1"/>
    </source>
</evidence>
<reference evidence="10" key="1">
    <citation type="submission" date="2018-06" db="EMBL/GenBank/DDBJ databases">
        <title>Complete genome of Pseudomonas insecticola strain QZS01.</title>
        <authorList>
            <person name="Wang J."/>
            <person name="Su Q."/>
        </authorList>
    </citation>
    <scope>NUCLEOTIDE SEQUENCE [LARGE SCALE GENOMIC DNA]</scope>
    <source>
        <strain evidence="10">QZS01</strain>
    </source>
</reference>
<feature type="transmembrane region" description="Helical" evidence="8">
    <location>
        <begin position="431"/>
        <end position="451"/>
    </location>
</feature>
<dbReference type="GO" id="GO:0005886">
    <property type="term" value="C:plasma membrane"/>
    <property type="evidence" value="ECO:0007669"/>
    <property type="project" value="UniProtKB-SubCell"/>
</dbReference>
<feature type="transmembrane region" description="Helical" evidence="8">
    <location>
        <begin position="338"/>
        <end position="354"/>
    </location>
</feature>
<dbReference type="KEGG" id="emo:DM558_04285"/>
<protein>
    <submittedName>
        <fullName evidence="9">MdtB/MuxB family multidrug efflux RND transporter permease subunit</fullName>
    </submittedName>
</protein>
<dbReference type="SUPFAM" id="SSF82714">
    <property type="entry name" value="Multidrug efflux transporter AcrB TolC docking domain, DN and DC subdomains"/>
    <property type="match status" value="2"/>
</dbReference>
<keyword evidence="3" id="KW-1003">Cell membrane</keyword>
<dbReference type="Pfam" id="PF00873">
    <property type="entry name" value="ACR_tran"/>
    <property type="match status" value="1"/>
</dbReference>
<feature type="transmembrane region" description="Helical" evidence="8">
    <location>
        <begin position="987"/>
        <end position="1013"/>
    </location>
</feature>
<evidence type="ECO:0000256" key="6">
    <source>
        <dbReference type="ARBA" id="ARBA00022989"/>
    </source>
</evidence>
<feature type="transmembrane region" description="Helical" evidence="8">
    <location>
        <begin position="959"/>
        <end position="981"/>
    </location>
</feature>
<feature type="transmembrane region" description="Helical" evidence="8">
    <location>
        <begin position="858"/>
        <end position="876"/>
    </location>
</feature>
<dbReference type="EMBL" id="CP029822">
    <property type="protein sequence ID" value="AZS50041.1"/>
    <property type="molecule type" value="Genomic_DNA"/>
</dbReference>
<name>A0A3S9XCG6_9GAMM</name>
<dbReference type="AlphaFoldDB" id="A0A3S9XCG6"/>
<keyword evidence="5 8" id="KW-0812">Transmembrane</keyword>
<dbReference type="SUPFAM" id="SSF82693">
    <property type="entry name" value="Multidrug efflux transporter AcrB pore domain, PN1, PN2, PC1 and PC2 subdomains"/>
    <property type="match status" value="4"/>
</dbReference>
<proteinExistence type="predicted"/>
<evidence type="ECO:0000256" key="5">
    <source>
        <dbReference type="ARBA" id="ARBA00022692"/>
    </source>
</evidence>
<evidence type="ECO:0000313" key="10">
    <source>
        <dbReference type="Proteomes" id="UP000273143"/>
    </source>
</evidence>
<dbReference type="NCBIfam" id="NF033617">
    <property type="entry name" value="RND_permease_2"/>
    <property type="match status" value="1"/>
</dbReference>
<evidence type="ECO:0000256" key="8">
    <source>
        <dbReference type="SAM" id="Phobius"/>
    </source>
</evidence>
<dbReference type="Gene3D" id="3.30.70.1430">
    <property type="entry name" value="Multidrug efflux transporter AcrB pore domain"/>
    <property type="match status" value="2"/>
</dbReference>
<dbReference type="PANTHER" id="PTHR32063">
    <property type="match status" value="1"/>
</dbReference>
<dbReference type="NCBIfam" id="NF007798">
    <property type="entry name" value="PRK10503.1"/>
    <property type="match status" value="1"/>
</dbReference>
<keyword evidence="10" id="KW-1185">Reference proteome</keyword>
<dbReference type="InterPro" id="IPR027463">
    <property type="entry name" value="AcrB_DN_DC_subdom"/>
</dbReference>
<dbReference type="Gene3D" id="3.30.2090.10">
    <property type="entry name" value="Multidrug efflux transporter AcrB TolC docking domain, DN and DC subdomains"/>
    <property type="match status" value="2"/>
</dbReference>
<feature type="transmembrane region" description="Helical" evidence="8">
    <location>
        <begin position="896"/>
        <end position="922"/>
    </location>
</feature>
<keyword evidence="7 8" id="KW-0472">Membrane</keyword>
<dbReference type="InterPro" id="IPR001036">
    <property type="entry name" value="Acrflvin-R"/>
</dbReference>
<dbReference type="PRINTS" id="PR00702">
    <property type="entry name" value="ACRIFLAVINRP"/>
</dbReference>
<evidence type="ECO:0000256" key="3">
    <source>
        <dbReference type="ARBA" id="ARBA00022475"/>
    </source>
</evidence>
<dbReference type="FunFam" id="3.30.70.1430:FF:000001">
    <property type="entry name" value="Efflux pump membrane transporter"/>
    <property type="match status" value="1"/>
</dbReference>
<feature type="transmembrane region" description="Helical" evidence="8">
    <location>
        <begin position="528"/>
        <end position="548"/>
    </location>
</feature>
<dbReference type="FunFam" id="1.20.1640.10:FF:000001">
    <property type="entry name" value="Efflux pump membrane transporter"/>
    <property type="match status" value="1"/>
</dbReference>
<feature type="transmembrane region" description="Helical" evidence="8">
    <location>
        <begin position="463"/>
        <end position="481"/>
    </location>
</feature>
<dbReference type="PANTHER" id="PTHR32063:SF21">
    <property type="entry name" value="MULTIDRUG RESISTANCE PROTEIN MDTB"/>
    <property type="match status" value="1"/>
</dbReference>
<dbReference type="SUPFAM" id="SSF82866">
    <property type="entry name" value="Multidrug efflux transporter AcrB transmembrane domain"/>
    <property type="match status" value="2"/>
</dbReference>